<evidence type="ECO:0000313" key="4">
    <source>
        <dbReference type="EMBL" id="QRZ33682.1"/>
    </source>
</evidence>
<proteinExistence type="predicted"/>
<dbReference type="RefSeq" id="WP_010905029.1">
    <property type="nucleotide sequence ID" value="NZ_CAKMBL010000001.1"/>
</dbReference>
<feature type="transmembrane region" description="Helical" evidence="1">
    <location>
        <begin position="242"/>
        <end position="261"/>
    </location>
</feature>
<reference evidence="4" key="4">
    <citation type="submission" date="2023-04" db="EMBL/GenBank/DDBJ databases">
        <authorList>
            <person name="McDonnell B."/>
        </authorList>
    </citation>
    <scope>NUCLEOTIDE SEQUENCE</scope>
    <source>
        <strain evidence="4">223</strain>
    </source>
</reference>
<feature type="transmembrane region" description="Helical" evidence="1">
    <location>
        <begin position="558"/>
        <end position="581"/>
    </location>
</feature>
<protein>
    <submittedName>
        <fullName evidence="2">DUF1430 domain-containing protein</fullName>
    </submittedName>
</protein>
<reference evidence="4" key="3">
    <citation type="journal article" date="2020" name="Mol. Microbiol.">
        <title>The CWPS Rubik's cube: Linking diversity of cell wall polysaccharide structures with the encoded biosynthetic machinery of selected Lactococcus lactis strains.</title>
        <authorList>
            <person name="Mahony J."/>
            <person name="Frantzen C."/>
            <person name="Vinogradov E."/>
            <person name="Sadovskaya I."/>
            <person name="Theodorou I."/>
            <person name="Kelleher P."/>
            <person name="Chapot-Chartier M.P."/>
            <person name="Cambillau C."/>
            <person name="Holo H."/>
            <person name="van Sinderen D."/>
        </authorList>
    </citation>
    <scope>NUCLEOTIDE SEQUENCE</scope>
    <source>
        <strain evidence="4">223</strain>
    </source>
</reference>
<accession>A0A0A7T3E7</accession>
<keyword evidence="1" id="KW-1133">Transmembrane helix</keyword>
<feature type="transmembrane region" description="Helical" evidence="1">
    <location>
        <begin position="194"/>
        <end position="215"/>
    </location>
</feature>
<feature type="transmembrane region" description="Helical" evidence="1">
    <location>
        <begin position="593"/>
        <end position="621"/>
    </location>
</feature>
<dbReference type="Pfam" id="PF07242">
    <property type="entry name" value="DUF1430"/>
    <property type="match status" value="1"/>
</dbReference>
<sequence length="663" mass="75340">MNKVIKFVLLVLFIVISISSANIVKNNFVDKQIEKNYDVQDFTQIYLPSSISSDKNLISLVEGVSAKTGASFIFRSTYGGVKNDGKGHADLLKMDSKAVFYKTNYQTSDKKTFVSHGFSCQLWSEPLKNITTVEQENSDVYIKNKNIQTSLQDFLIALNQKYGTHITSKKLTTRPSDFYPNNYTSFIGLTNDNLSLFIGISIVFFAIFLFVWLVGNNKKIATYRLNGVSAHRIGLRLFLKEFFIVTLLAYIFSSFLVFRGFNLQFSLQMFIMLLLVIIVSYISIVLVSSFSLANQINSKSFFKYSHYVLYAVKAFVFLITVSTTATLLYFVNAKLEITSKIGQEYAILYPEFSGYDGGQPLNLSCIDLFVYAEEHDGLYISDSSIDIVENDSLNDLQINDNYLSKFAIYSQDNQRVEINPDTNSGIILVSEKYKSQLSKIKKYYASSDSLAFFKGSTIKYYFIKDAQKLDLLDENSTKISPDLVEVYTRKNFTDKGNVTFQHNTVLKFKIRGTIEKTYQPLIPILKKNSALETHPSMIKIDDISKTDNLSTVGNPYNYAVTNGLVILIFLSMILTTTVFYFETYKKKIAVKRLYGISFFVTYKTLFAIVLVQGSLYFAFALSQRDVNITLEGLGIYFVLEILIIILILLKLQKGLFLNVLKGE</sequence>
<dbReference type="Proteomes" id="UP000663169">
    <property type="component" value="Chromosome"/>
</dbReference>
<dbReference type="Proteomes" id="UP001055586">
    <property type="component" value="Chromosome"/>
</dbReference>
<keyword evidence="1" id="KW-0812">Transmembrane</keyword>
<dbReference type="Proteomes" id="UP000053612">
    <property type="component" value="Unassembled WGS sequence"/>
</dbReference>
<dbReference type="NCBIfam" id="TIGR01654">
    <property type="entry name" value="bact_immun_7tm"/>
    <property type="match status" value="1"/>
</dbReference>
<reference evidence="5" key="1">
    <citation type="submission" date="2015-10" db="EMBL/GenBank/DDBJ databases">
        <title>Draft Genome Sequences of 11 Lactococcus lactis subspecies cremoris strains.</title>
        <authorList>
            <person name="Wels M."/>
            <person name="Backus L."/>
            <person name="Boekhorst J."/>
            <person name="Dijkstra A."/>
            <person name="Beerthuizen M."/>
            <person name="Kelly W."/>
            <person name="Siezen R."/>
            <person name="Bachmann H."/>
            <person name="Van Hijum S."/>
        </authorList>
    </citation>
    <scope>NUCLEOTIDE SEQUENCE [LARGE SCALE GENOMIC DNA]</scope>
    <source>
        <strain evidence="5">LMG9449</strain>
    </source>
</reference>
<dbReference type="PIRSF" id="PIRSF031601">
    <property type="entry name" value="UCP031601"/>
    <property type="match status" value="1"/>
</dbReference>
<evidence type="ECO:0000313" key="5">
    <source>
        <dbReference type="Proteomes" id="UP000053612"/>
    </source>
</evidence>
<evidence type="ECO:0000313" key="2">
    <source>
        <dbReference type="EMBL" id="ARD94902.1"/>
    </source>
</evidence>
<dbReference type="InterPro" id="IPR006541">
    <property type="entry name" value="Bacteriocin_ass"/>
</dbReference>
<gene>
    <name evidence="4" type="ORF">LL223_0010</name>
    <name evidence="2" type="ORF">LL229_0010</name>
    <name evidence="3" type="ORF">LMG9449_1854</name>
</gene>
<name>A0A0A7T3E7_LACLL</name>
<feature type="transmembrane region" description="Helical" evidence="1">
    <location>
        <begin position="307"/>
        <end position="331"/>
    </location>
</feature>
<dbReference type="EMBL" id="CP031926">
    <property type="protein sequence ID" value="QRZ33682.1"/>
    <property type="molecule type" value="Genomic_DNA"/>
</dbReference>
<evidence type="ECO:0000256" key="1">
    <source>
        <dbReference type="SAM" id="Phobius"/>
    </source>
</evidence>
<dbReference type="EMBL" id="CP090823">
    <property type="protein sequence ID" value="ARD94902.1"/>
    <property type="molecule type" value="Genomic_DNA"/>
</dbReference>
<reference evidence="2" key="5">
    <citation type="submission" date="2023-09" db="EMBL/GenBank/DDBJ databases">
        <title>Complete Genomes and Methylome analysis of Lactococcus lactis subs lactis strains.</title>
        <authorList>
            <person name="Fomenkov A."/>
            <person name="McDonnell B."/>
            <person name="Sun L."/>
            <person name="Van Sinderen D."/>
            <person name="Roberts R.J."/>
        </authorList>
    </citation>
    <scope>NUCLEOTIDE SEQUENCE</scope>
    <source>
        <strain evidence="2">229</strain>
    </source>
</reference>
<dbReference type="InterPro" id="IPR016976">
    <property type="entry name" value="UCP031601"/>
</dbReference>
<dbReference type="PATRIC" id="fig|1360.109.peg.2455"/>
<evidence type="ECO:0000313" key="3">
    <source>
        <dbReference type="EMBL" id="KSU16606.1"/>
    </source>
</evidence>
<reference evidence="3" key="2">
    <citation type="journal article" date="2017" name="Genome Announc.">
        <title>Draft Genome Sequences of 24 Lactococcus lactis Strains.</title>
        <authorList>
            <person name="Backus L."/>
            <person name="Wels M."/>
            <person name="Boekhorst J."/>
            <person name="Dijkstra A.R."/>
            <person name="Beerthuyzen M."/>
            <person name="Kelly W.J."/>
            <person name="Siezen R.J."/>
            <person name="van Hijum S.A."/>
            <person name="Bachmann H."/>
        </authorList>
    </citation>
    <scope>NUCLEOTIDE SEQUENCE</scope>
    <source>
        <strain evidence="3">LMG9447</strain>
    </source>
</reference>
<dbReference type="AlphaFoldDB" id="A0A0A7T3E7"/>
<organism evidence="3 5">
    <name type="scientific">Lactococcus lactis subsp. lactis</name>
    <name type="common">Streptococcus lactis</name>
    <dbReference type="NCBI Taxonomy" id="1360"/>
    <lineage>
        <taxon>Bacteria</taxon>
        <taxon>Bacillati</taxon>
        <taxon>Bacillota</taxon>
        <taxon>Bacilli</taxon>
        <taxon>Lactobacillales</taxon>
        <taxon>Streptococcaceae</taxon>
        <taxon>Lactococcus</taxon>
    </lineage>
</organism>
<keyword evidence="1" id="KW-0472">Membrane</keyword>
<feature type="transmembrane region" description="Helical" evidence="1">
    <location>
        <begin position="633"/>
        <end position="651"/>
    </location>
</feature>
<dbReference type="EMBL" id="LKLS01000153">
    <property type="protein sequence ID" value="KSU16606.1"/>
    <property type="molecule type" value="Genomic_DNA"/>
</dbReference>
<feature type="transmembrane region" description="Helical" evidence="1">
    <location>
        <begin position="267"/>
        <end position="287"/>
    </location>
</feature>